<accession>A0AAE2ZRN1</accession>
<sequence length="294" mass="32248">MTADHIIQRNRANAGKSTGPRTPAGKAAAAGNARKHGAAGKPQPARVGLWLRIILGRPDLTLVEFIPCDERSFRALALAEAEARLEACERALANFEAGANTDDPCPDHCDDAELMKRALAGESLTRLEDRRVMSLFNALLDPRAARRMEDPARLLRRYRNEARARRKKAFAAWIKCPAEAETPPPVTPDGPQNPGFPKQSQSANAPEKADSRNEARFAGISTIFKYNNTIEGINRSAANDIRLPGNVVSKERRFSGPSPGEHDAMCCHDHAVATDRQAATAIWNIASLWWSRMV</sequence>
<proteinExistence type="predicted"/>
<evidence type="ECO:0000313" key="3">
    <source>
        <dbReference type="Proteomes" id="UP001196509"/>
    </source>
</evidence>
<feature type="region of interest" description="Disordered" evidence="1">
    <location>
        <begin position="1"/>
        <end position="42"/>
    </location>
</feature>
<feature type="region of interest" description="Disordered" evidence="1">
    <location>
        <begin position="179"/>
        <end position="212"/>
    </location>
</feature>
<comment type="caution">
    <text evidence="2">The sequence shown here is derived from an EMBL/GenBank/DDBJ whole genome shotgun (WGS) entry which is preliminary data.</text>
</comment>
<keyword evidence="3" id="KW-1185">Reference proteome</keyword>
<dbReference type="AlphaFoldDB" id="A0AAE2ZRN1"/>
<evidence type="ECO:0000313" key="2">
    <source>
        <dbReference type="EMBL" id="MBW8639555.1"/>
    </source>
</evidence>
<reference evidence="2" key="1">
    <citation type="submission" date="2021-08" db="EMBL/GenBank/DDBJ databases">
        <title>Hoeflea bacterium WL0058 sp. nov., isolated from the sediment.</title>
        <authorList>
            <person name="Wang L."/>
            <person name="Zhang D."/>
        </authorList>
    </citation>
    <scope>NUCLEOTIDE SEQUENCE</scope>
    <source>
        <strain evidence="2">WL0058</strain>
    </source>
</reference>
<evidence type="ECO:0000256" key="1">
    <source>
        <dbReference type="SAM" id="MobiDB-lite"/>
    </source>
</evidence>
<organism evidence="2 3">
    <name type="scientific">Flavimaribacter sediminis</name>
    <dbReference type="NCBI Taxonomy" id="2865987"/>
    <lineage>
        <taxon>Bacteria</taxon>
        <taxon>Pseudomonadati</taxon>
        <taxon>Pseudomonadota</taxon>
        <taxon>Alphaproteobacteria</taxon>
        <taxon>Hyphomicrobiales</taxon>
        <taxon>Rhizobiaceae</taxon>
        <taxon>Flavimaribacter</taxon>
    </lineage>
</organism>
<protein>
    <submittedName>
        <fullName evidence="2">Uncharacterized protein</fullName>
    </submittedName>
</protein>
<dbReference type="EMBL" id="JAICBX010000004">
    <property type="protein sequence ID" value="MBW8639555.1"/>
    <property type="molecule type" value="Genomic_DNA"/>
</dbReference>
<name>A0AAE2ZRN1_9HYPH</name>
<dbReference type="RefSeq" id="WP_220230277.1">
    <property type="nucleotide sequence ID" value="NZ_JAICBX010000004.1"/>
</dbReference>
<gene>
    <name evidence="2" type="ORF">K1W69_20350</name>
</gene>
<dbReference type="Proteomes" id="UP001196509">
    <property type="component" value="Unassembled WGS sequence"/>
</dbReference>